<dbReference type="InterPro" id="IPR036263">
    <property type="entry name" value="Chorismate_II_sf"/>
</dbReference>
<evidence type="ECO:0000313" key="3">
    <source>
        <dbReference type="EMBL" id="MCQ4120162.1"/>
    </source>
</evidence>
<reference evidence="3 4" key="1">
    <citation type="submission" date="2022-07" db="EMBL/GenBank/DDBJ databases">
        <title>Degradation activity of malathion, p-nitrophenol and potential low-temperature adaptation strategy of Rhodococcus sp. FXJ9.536.</title>
        <authorList>
            <person name="Huang J."/>
            <person name="Huang Y."/>
        </authorList>
    </citation>
    <scope>NUCLEOTIDE SEQUENCE [LARGE SCALE GENOMIC DNA]</scope>
    <source>
        <strain evidence="3 4">FXJ9.536</strain>
    </source>
</reference>
<dbReference type="SUPFAM" id="SSF48600">
    <property type="entry name" value="Chorismate mutase II"/>
    <property type="match status" value="1"/>
</dbReference>
<evidence type="ECO:0000313" key="4">
    <source>
        <dbReference type="Proteomes" id="UP001524501"/>
    </source>
</evidence>
<keyword evidence="4" id="KW-1185">Reference proteome</keyword>
<comment type="caution">
    <text evidence="3">The sequence shown here is derived from an EMBL/GenBank/DDBJ whole genome shotgun (WGS) entry which is preliminary data.</text>
</comment>
<proteinExistence type="predicted"/>
<dbReference type="RefSeq" id="WP_255969030.1">
    <property type="nucleotide sequence ID" value="NZ_JANFQF010000010.1"/>
</dbReference>
<organism evidence="3 4">
    <name type="scientific">Rhodococcus tibetensis</name>
    <dbReference type="NCBI Taxonomy" id="2965064"/>
    <lineage>
        <taxon>Bacteria</taxon>
        <taxon>Bacillati</taxon>
        <taxon>Actinomycetota</taxon>
        <taxon>Actinomycetes</taxon>
        <taxon>Mycobacteriales</taxon>
        <taxon>Nocardiaceae</taxon>
        <taxon>Rhodococcus</taxon>
    </lineage>
</organism>
<feature type="domain" description="Chorismate mutase" evidence="2">
    <location>
        <begin position="24"/>
        <end position="115"/>
    </location>
</feature>
<dbReference type="Proteomes" id="UP001524501">
    <property type="component" value="Unassembled WGS sequence"/>
</dbReference>
<dbReference type="InterPro" id="IPR008241">
    <property type="entry name" value="Isochorismate_pyruvate-lyase"/>
</dbReference>
<gene>
    <name evidence="3" type="ORF">NOF53_13440</name>
</gene>
<feature type="region of interest" description="Disordered" evidence="1">
    <location>
        <begin position="121"/>
        <end position="144"/>
    </location>
</feature>
<dbReference type="PROSITE" id="PS51168">
    <property type="entry name" value="CHORISMATE_MUT_2"/>
    <property type="match status" value="1"/>
</dbReference>
<dbReference type="SMART" id="SM00830">
    <property type="entry name" value="CM_2"/>
    <property type="match status" value="1"/>
</dbReference>
<sequence length="144" mass="15595">MTGATMYFSVEEGKSDDSGKAPDASAHQALEGLRAELDAVDATLLETVGQRLEVCRRIGELKRRSDIAMMQPHRIDLVHERARRYADSHSLSPAFFDALYDLLIAETCRLEELVINGGTGASSADGSGHNGHHHPLPPTNAESS</sequence>
<accession>A0ABT1QGC6</accession>
<dbReference type="InterPro" id="IPR002701">
    <property type="entry name" value="CM_II_prokaryot"/>
</dbReference>
<evidence type="ECO:0000259" key="2">
    <source>
        <dbReference type="PROSITE" id="PS51168"/>
    </source>
</evidence>
<protein>
    <submittedName>
        <fullName evidence="3">Chorismate mutase family protein</fullName>
    </submittedName>
</protein>
<dbReference type="EMBL" id="JANFQF010000010">
    <property type="protein sequence ID" value="MCQ4120162.1"/>
    <property type="molecule type" value="Genomic_DNA"/>
</dbReference>
<name>A0ABT1QGC6_9NOCA</name>
<dbReference type="Gene3D" id="1.20.59.10">
    <property type="entry name" value="Chorismate mutase"/>
    <property type="match status" value="1"/>
</dbReference>
<dbReference type="InterPro" id="IPR036979">
    <property type="entry name" value="CM_dom_sf"/>
</dbReference>
<evidence type="ECO:0000256" key="1">
    <source>
        <dbReference type="SAM" id="MobiDB-lite"/>
    </source>
</evidence>
<dbReference type="NCBIfam" id="TIGR01803">
    <property type="entry name" value="CM-like"/>
    <property type="match status" value="1"/>
</dbReference>
<dbReference type="Pfam" id="PF01817">
    <property type="entry name" value="CM_2"/>
    <property type="match status" value="1"/>
</dbReference>